<dbReference type="Gene3D" id="2.60.40.1090">
    <property type="entry name" value="Fimbrial-type adhesion domain"/>
    <property type="match status" value="1"/>
</dbReference>
<dbReference type="InterPro" id="IPR036937">
    <property type="entry name" value="Adhesion_dom_fimbrial_sf"/>
</dbReference>
<keyword evidence="3" id="KW-1185">Reference proteome</keyword>
<dbReference type="AlphaFoldDB" id="A0A1H2MNL8"/>
<dbReference type="PANTHER" id="PTHR33420:SF26">
    <property type="entry name" value="FIMBRIAL SUBUNIT"/>
    <property type="match status" value="1"/>
</dbReference>
<dbReference type="PANTHER" id="PTHR33420">
    <property type="entry name" value="FIMBRIAL SUBUNIT ELFA-RELATED"/>
    <property type="match status" value="1"/>
</dbReference>
<reference evidence="3" key="1">
    <citation type="submission" date="2016-10" db="EMBL/GenBank/DDBJ databases">
        <authorList>
            <person name="Varghese N."/>
            <person name="Submissions S."/>
        </authorList>
    </citation>
    <scope>NUCLEOTIDE SEQUENCE [LARGE SCALE GENOMIC DNA]</scope>
    <source>
        <strain evidence="3">LMG 2223</strain>
    </source>
</reference>
<gene>
    <name evidence="2" type="ORF">SAMN05216202_2087</name>
</gene>
<dbReference type="InterPro" id="IPR050263">
    <property type="entry name" value="Bact_Fimbrial_Adh_Pro"/>
</dbReference>
<dbReference type="GO" id="GO:0009289">
    <property type="term" value="C:pilus"/>
    <property type="evidence" value="ECO:0007669"/>
    <property type="project" value="InterPro"/>
</dbReference>
<evidence type="ECO:0000313" key="3">
    <source>
        <dbReference type="Proteomes" id="UP000198600"/>
    </source>
</evidence>
<evidence type="ECO:0000259" key="1">
    <source>
        <dbReference type="Pfam" id="PF00419"/>
    </source>
</evidence>
<evidence type="ECO:0000313" key="2">
    <source>
        <dbReference type="EMBL" id="SDU94850.1"/>
    </source>
</evidence>
<organism evidence="2 3">
    <name type="scientific">Pseudomonas mucidolens</name>
    <dbReference type="NCBI Taxonomy" id="46679"/>
    <lineage>
        <taxon>Bacteria</taxon>
        <taxon>Pseudomonadati</taxon>
        <taxon>Pseudomonadota</taxon>
        <taxon>Gammaproteobacteria</taxon>
        <taxon>Pseudomonadales</taxon>
        <taxon>Pseudomonadaceae</taxon>
        <taxon>Pseudomonas</taxon>
    </lineage>
</organism>
<dbReference type="EMBL" id="LT629802">
    <property type="protein sequence ID" value="SDU94850.1"/>
    <property type="molecule type" value="Genomic_DNA"/>
</dbReference>
<dbReference type="SUPFAM" id="SSF49401">
    <property type="entry name" value="Bacterial adhesins"/>
    <property type="match status" value="1"/>
</dbReference>
<feature type="domain" description="Fimbrial-type adhesion" evidence="1">
    <location>
        <begin position="34"/>
        <end position="181"/>
    </location>
</feature>
<accession>A0A1H2MNL8</accession>
<dbReference type="InterPro" id="IPR008966">
    <property type="entry name" value="Adhesion_dom_sf"/>
</dbReference>
<dbReference type="Proteomes" id="UP000198600">
    <property type="component" value="Chromosome I"/>
</dbReference>
<name>A0A1H2MNL8_9PSED</name>
<dbReference type="RefSeq" id="WP_084376684.1">
    <property type="nucleotide sequence ID" value="NZ_LS483433.1"/>
</dbReference>
<dbReference type="OrthoDB" id="6462343at2"/>
<dbReference type="GO" id="GO:0043709">
    <property type="term" value="P:cell adhesion involved in single-species biofilm formation"/>
    <property type="evidence" value="ECO:0007669"/>
    <property type="project" value="TreeGrafter"/>
</dbReference>
<dbReference type="InterPro" id="IPR000259">
    <property type="entry name" value="Adhesion_dom_fimbrial"/>
</dbReference>
<protein>
    <submittedName>
        <fullName evidence="2">Pilin (Type 1 fimbria component protein)</fullName>
    </submittedName>
</protein>
<dbReference type="Pfam" id="PF00419">
    <property type="entry name" value="Fimbrial"/>
    <property type="match status" value="1"/>
</dbReference>
<dbReference type="STRING" id="46679.SAMN05216202_2087"/>
<proteinExistence type="predicted"/>
<sequence>MQYEIDNTAWQRVGLLLFLTFFLTSKGYAVDNLKFKGNLVEGACSIRPGDEDISLEFRQITSKYLYLNTRTLGERFELHLEGCDTAIADSVTIMFDGTPNMQLPGLLALGAGSVASGVGIGIETLQGKPLPLGEVSDEQSISDGANVIELQAYVQGEPQAIADHTIGAGVFNATSTFTLDYP</sequence>